<dbReference type="InterPro" id="IPR013088">
    <property type="entry name" value="Znf_NHR/GATA"/>
</dbReference>
<keyword evidence="9 11" id="KW-0675">Receptor</keyword>
<dbReference type="PROSITE" id="PS00031">
    <property type="entry name" value="NUCLEAR_REC_DBD_1"/>
    <property type="match status" value="1"/>
</dbReference>
<dbReference type="PANTHER" id="PTHR46011:SF32">
    <property type="entry name" value="NUCLEAR HORMONE RECEPTOR FAMILY"/>
    <property type="match status" value="1"/>
</dbReference>
<dbReference type="GO" id="GO:0005634">
    <property type="term" value="C:nucleus"/>
    <property type="evidence" value="ECO:0007669"/>
    <property type="project" value="UniProtKB-SubCell"/>
</dbReference>
<feature type="domain" description="Nuclear receptor" evidence="13">
    <location>
        <begin position="21"/>
        <end position="96"/>
    </location>
</feature>
<comment type="subcellular location">
    <subcellularLocation>
        <location evidence="1 11">Nucleus</location>
    </subcellularLocation>
</comment>
<evidence type="ECO:0000256" key="10">
    <source>
        <dbReference type="ARBA" id="ARBA00023242"/>
    </source>
</evidence>
<evidence type="ECO:0000313" key="15">
    <source>
        <dbReference type="EMBL" id="KAK0405832.1"/>
    </source>
</evidence>
<evidence type="ECO:0000259" key="13">
    <source>
        <dbReference type="PROSITE" id="PS51030"/>
    </source>
</evidence>
<dbReference type="GO" id="GO:0008270">
    <property type="term" value="F:zinc ion binding"/>
    <property type="evidence" value="ECO:0007669"/>
    <property type="project" value="UniProtKB-KW"/>
</dbReference>
<keyword evidence="16" id="KW-1185">Reference proteome</keyword>
<comment type="similarity">
    <text evidence="2 11">Belongs to the nuclear hormone receptor family.</text>
</comment>
<dbReference type="SMART" id="SM00430">
    <property type="entry name" value="HOLI"/>
    <property type="match status" value="1"/>
</dbReference>
<feature type="compositionally biased region" description="Polar residues" evidence="12">
    <location>
        <begin position="115"/>
        <end position="129"/>
    </location>
</feature>
<organism evidence="15 16">
    <name type="scientific">Steinernema hermaphroditum</name>
    <dbReference type="NCBI Taxonomy" id="289476"/>
    <lineage>
        <taxon>Eukaryota</taxon>
        <taxon>Metazoa</taxon>
        <taxon>Ecdysozoa</taxon>
        <taxon>Nematoda</taxon>
        <taxon>Chromadorea</taxon>
        <taxon>Rhabditida</taxon>
        <taxon>Tylenchina</taxon>
        <taxon>Panagrolaimomorpha</taxon>
        <taxon>Strongyloidoidea</taxon>
        <taxon>Steinernematidae</taxon>
        <taxon>Steinernema</taxon>
    </lineage>
</organism>
<evidence type="ECO:0008006" key="17">
    <source>
        <dbReference type="Google" id="ProtNLM"/>
    </source>
</evidence>
<accession>A0AA39HH93</accession>
<dbReference type="SUPFAM" id="SSF48508">
    <property type="entry name" value="Nuclear receptor ligand-binding domain"/>
    <property type="match status" value="1"/>
</dbReference>
<feature type="region of interest" description="Disordered" evidence="12">
    <location>
        <begin position="95"/>
        <end position="129"/>
    </location>
</feature>
<dbReference type="InterPro" id="IPR035500">
    <property type="entry name" value="NHR-like_dom_sf"/>
</dbReference>
<dbReference type="Gene3D" id="1.10.565.10">
    <property type="entry name" value="Retinoid X Receptor"/>
    <property type="match status" value="1"/>
</dbReference>
<keyword evidence="10 11" id="KW-0539">Nucleus</keyword>
<dbReference type="Gene3D" id="3.30.50.10">
    <property type="entry name" value="Erythroid Transcription Factor GATA-1, subunit A"/>
    <property type="match status" value="1"/>
</dbReference>
<dbReference type="CDD" id="cd06960">
    <property type="entry name" value="NR_DBD_HNF4A"/>
    <property type="match status" value="1"/>
</dbReference>
<evidence type="ECO:0000256" key="3">
    <source>
        <dbReference type="ARBA" id="ARBA00022723"/>
    </source>
</evidence>
<dbReference type="Pfam" id="PF00104">
    <property type="entry name" value="Hormone_recep"/>
    <property type="match status" value="1"/>
</dbReference>
<evidence type="ECO:0000256" key="9">
    <source>
        <dbReference type="ARBA" id="ARBA00023170"/>
    </source>
</evidence>
<keyword evidence="3 11" id="KW-0479">Metal-binding</keyword>
<proteinExistence type="inferred from homology"/>
<evidence type="ECO:0000256" key="8">
    <source>
        <dbReference type="ARBA" id="ARBA00023163"/>
    </source>
</evidence>
<gene>
    <name evidence="15" type="ORF">QR680_018221</name>
</gene>
<feature type="domain" description="NR LBD" evidence="14">
    <location>
        <begin position="120"/>
        <end position="400"/>
    </location>
</feature>
<name>A0AA39HH93_9BILA</name>
<evidence type="ECO:0000256" key="7">
    <source>
        <dbReference type="ARBA" id="ARBA00023125"/>
    </source>
</evidence>
<dbReference type="GO" id="GO:0003700">
    <property type="term" value="F:DNA-binding transcription factor activity"/>
    <property type="evidence" value="ECO:0007669"/>
    <property type="project" value="InterPro"/>
</dbReference>
<comment type="caution">
    <text evidence="15">The sequence shown here is derived from an EMBL/GenBank/DDBJ whole genome shotgun (WGS) entry which is preliminary data.</text>
</comment>
<dbReference type="Proteomes" id="UP001175271">
    <property type="component" value="Unassembled WGS sequence"/>
</dbReference>
<dbReference type="PANTHER" id="PTHR46011">
    <property type="entry name" value="NUCLEAR HORMONE RECEPTOR FAMILY MEMBER NHR-86-RELATED"/>
    <property type="match status" value="1"/>
</dbReference>
<dbReference type="SUPFAM" id="SSF57716">
    <property type="entry name" value="Glucocorticoid receptor-like (DNA-binding domain)"/>
    <property type="match status" value="1"/>
</dbReference>
<evidence type="ECO:0000256" key="12">
    <source>
        <dbReference type="SAM" id="MobiDB-lite"/>
    </source>
</evidence>
<dbReference type="PROSITE" id="PS51030">
    <property type="entry name" value="NUCLEAR_REC_DBD_2"/>
    <property type="match status" value="1"/>
</dbReference>
<evidence type="ECO:0000256" key="11">
    <source>
        <dbReference type="RuleBase" id="RU004334"/>
    </source>
</evidence>
<keyword evidence="5 11" id="KW-0862">Zinc</keyword>
<feature type="compositionally biased region" description="Basic and acidic residues" evidence="12">
    <location>
        <begin position="95"/>
        <end position="111"/>
    </location>
</feature>
<dbReference type="AlphaFoldDB" id="A0AA39HH93"/>
<dbReference type="EMBL" id="JAUCMV010000004">
    <property type="protein sequence ID" value="KAK0405832.1"/>
    <property type="molecule type" value="Genomic_DNA"/>
</dbReference>
<dbReference type="FunFam" id="3.30.50.10:FF:000030">
    <property type="entry name" value="Nuclear Hormone Receptor family"/>
    <property type="match status" value="1"/>
</dbReference>
<dbReference type="Pfam" id="PF00105">
    <property type="entry name" value="zf-C4"/>
    <property type="match status" value="1"/>
</dbReference>
<evidence type="ECO:0000313" key="16">
    <source>
        <dbReference type="Proteomes" id="UP001175271"/>
    </source>
</evidence>
<dbReference type="GO" id="GO:0006357">
    <property type="term" value="P:regulation of transcription by RNA polymerase II"/>
    <property type="evidence" value="ECO:0007669"/>
    <property type="project" value="TreeGrafter"/>
</dbReference>
<dbReference type="SMART" id="SM00399">
    <property type="entry name" value="ZnF_C4"/>
    <property type="match status" value="1"/>
</dbReference>
<evidence type="ECO:0000256" key="4">
    <source>
        <dbReference type="ARBA" id="ARBA00022771"/>
    </source>
</evidence>
<evidence type="ECO:0000256" key="6">
    <source>
        <dbReference type="ARBA" id="ARBA00023015"/>
    </source>
</evidence>
<keyword evidence="4 11" id="KW-0863">Zinc-finger</keyword>
<keyword evidence="6 11" id="KW-0805">Transcription regulation</keyword>
<reference evidence="15" key="1">
    <citation type="submission" date="2023-06" db="EMBL/GenBank/DDBJ databases">
        <title>Genomic analysis of the entomopathogenic nematode Steinernema hermaphroditum.</title>
        <authorList>
            <person name="Schwarz E.M."/>
            <person name="Heppert J.K."/>
            <person name="Baniya A."/>
            <person name="Schwartz H.T."/>
            <person name="Tan C.-H."/>
            <person name="Antoshechkin I."/>
            <person name="Sternberg P.W."/>
            <person name="Goodrich-Blair H."/>
            <person name="Dillman A.R."/>
        </authorList>
    </citation>
    <scope>NUCLEOTIDE SEQUENCE</scope>
    <source>
        <strain evidence="15">PS9179</strain>
        <tissue evidence="15">Whole animal</tissue>
    </source>
</reference>
<keyword evidence="8 11" id="KW-0804">Transcription</keyword>
<evidence type="ECO:0000256" key="5">
    <source>
        <dbReference type="ARBA" id="ARBA00022833"/>
    </source>
</evidence>
<dbReference type="PRINTS" id="PR00047">
    <property type="entry name" value="STROIDFINGER"/>
</dbReference>
<dbReference type="InterPro" id="IPR049636">
    <property type="entry name" value="HNF4-like_DBD"/>
</dbReference>
<evidence type="ECO:0000256" key="2">
    <source>
        <dbReference type="ARBA" id="ARBA00005993"/>
    </source>
</evidence>
<evidence type="ECO:0000259" key="14">
    <source>
        <dbReference type="PROSITE" id="PS51843"/>
    </source>
</evidence>
<evidence type="ECO:0000256" key="1">
    <source>
        <dbReference type="ARBA" id="ARBA00004123"/>
    </source>
</evidence>
<dbReference type="InterPro" id="IPR001628">
    <property type="entry name" value="Znf_hrmn_rcpt"/>
</dbReference>
<protein>
    <recommendedName>
        <fullName evidence="17">Nuclear receptor domain-containing protein</fullName>
    </recommendedName>
</protein>
<dbReference type="GO" id="GO:0000978">
    <property type="term" value="F:RNA polymerase II cis-regulatory region sequence-specific DNA binding"/>
    <property type="evidence" value="ECO:0007669"/>
    <property type="project" value="InterPro"/>
</dbReference>
<dbReference type="PROSITE" id="PS51843">
    <property type="entry name" value="NR_LBD"/>
    <property type="match status" value="1"/>
</dbReference>
<keyword evidence="7 11" id="KW-0238">DNA-binding</keyword>
<dbReference type="InterPro" id="IPR000536">
    <property type="entry name" value="Nucl_hrmn_rcpt_lig-bd"/>
</dbReference>
<sequence length="400" mass="46563">MKGMRNSHHQMTNEQLQEELKKPCRVCGHESKGFHFGIVTCRACAAFFRRTIAENKIYLCRQSGVCPIRYEKRNMCRACRFKKCENVGMNKEDVQLNRDPIKPPPSEESRPEQLPTVNSPEEPSTSQAVQLEPAYREPILVRAVHPYDMVLLNKMLDGYRSYQSCQKSLYVVKHPRKLGATADPEEVKLSEYNEMDKGCITLTHQMLVEHFEPFSSFSMEDRLKFLQSFYIPFTVIDQCYFSSVFFPSPSETRFYLHYRQYVDSKNLITFFDTENKPEESARFVRFLFDRTRRLINRLVALKICEIEIAALAGLILWTIVTSNLEAESPVIEQKRNRIYFELHKLYFHLYGAEDAGVRFGGVLSIISEAMEIAKLCKESVALSKIFNMTSDKHDLVWSEF</sequence>